<dbReference type="SMART" id="SM00487">
    <property type="entry name" value="DEXDc"/>
    <property type="match status" value="1"/>
</dbReference>
<proteinExistence type="predicted"/>
<evidence type="ECO:0000259" key="5">
    <source>
        <dbReference type="PROSITE" id="PS51192"/>
    </source>
</evidence>
<dbReference type="GO" id="GO:0003724">
    <property type="term" value="F:RNA helicase activity"/>
    <property type="evidence" value="ECO:0007669"/>
    <property type="project" value="TreeGrafter"/>
</dbReference>
<keyword evidence="1" id="KW-0547">Nucleotide-binding</keyword>
<dbReference type="SUPFAM" id="SSF52540">
    <property type="entry name" value="P-loop containing nucleoside triphosphate hydrolases"/>
    <property type="match status" value="1"/>
</dbReference>
<organism evidence="7">
    <name type="scientific">freshwater metagenome</name>
    <dbReference type="NCBI Taxonomy" id="449393"/>
    <lineage>
        <taxon>unclassified sequences</taxon>
        <taxon>metagenomes</taxon>
        <taxon>ecological metagenomes</taxon>
    </lineage>
</organism>
<accession>A0A6J6NHP2</accession>
<reference evidence="7" key="1">
    <citation type="submission" date="2020-05" db="EMBL/GenBank/DDBJ databases">
        <authorList>
            <person name="Chiriac C."/>
            <person name="Salcher M."/>
            <person name="Ghai R."/>
            <person name="Kavagutti S V."/>
        </authorList>
    </citation>
    <scope>NUCLEOTIDE SEQUENCE</scope>
</reference>
<dbReference type="InterPro" id="IPR011545">
    <property type="entry name" value="DEAD/DEAH_box_helicase_dom"/>
</dbReference>
<dbReference type="InterPro" id="IPR044742">
    <property type="entry name" value="DEAD/DEAH_RhlB"/>
</dbReference>
<dbReference type="SMART" id="SM00490">
    <property type="entry name" value="HELICc"/>
    <property type="match status" value="1"/>
</dbReference>
<dbReference type="CDD" id="cd18787">
    <property type="entry name" value="SF2_C_DEAD"/>
    <property type="match status" value="1"/>
</dbReference>
<dbReference type="InterPro" id="IPR014001">
    <property type="entry name" value="Helicase_ATP-bd"/>
</dbReference>
<dbReference type="GO" id="GO:0003676">
    <property type="term" value="F:nucleic acid binding"/>
    <property type="evidence" value="ECO:0007669"/>
    <property type="project" value="InterPro"/>
</dbReference>
<feature type="domain" description="Helicase C-terminal" evidence="6">
    <location>
        <begin position="214"/>
        <end position="365"/>
    </location>
</feature>
<dbReference type="Pfam" id="PF00271">
    <property type="entry name" value="Helicase_C"/>
    <property type="match status" value="1"/>
</dbReference>
<evidence type="ECO:0000256" key="2">
    <source>
        <dbReference type="ARBA" id="ARBA00022801"/>
    </source>
</evidence>
<sequence length="379" mass="40993">MRALAKRNITKPFAIQELVLPDALAGLDILAKSPTGSGKTLAFGLPLIARTAGSNARPAALVMVPTRELAVQVAEELTILANATNLKVATVYGGVSLTAQAKRASHAHVIVGTPGRLFDLIDRRLLSLEAVSVLVLDEADRMLDMGFRPQVDRILKRVPTNRQTMLFSATLDGAVSELAEQYTNNPARYEAELPADLAKGDIEHTFVPVTMEDKIDVLVDHLNAADKLAIVFVRTKHGADKLARKLGKDKNVTAVAMHGNMTQNQRERALFQFSTGRVRTLVATDVAARGLDVDDISHVINFDPPGQDEDYVHRVGRTGRAGRSGTGVTFVLPDQLADVGRLAQRLGHAAQFAAAGLVAPVTHRSAPTGRKRQRRRPSR</sequence>
<protein>
    <submittedName>
        <fullName evidence="7">Unannotated protein</fullName>
    </submittedName>
</protein>
<dbReference type="InterPro" id="IPR001650">
    <property type="entry name" value="Helicase_C-like"/>
</dbReference>
<dbReference type="AlphaFoldDB" id="A0A6J6NHP2"/>
<dbReference type="InterPro" id="IPR000629">
    <property type="entry name" value="RNA-helicase_DEAD-box_CS"/>
</dbReference>
<dbReference type="GO" id="GO:0005829">
    <property type="term" value="C:cytosol"/>
    <property type="evidence" value="ECO:0007669"/>
    <property type="project" value="TreeGrafter"/>
</dbReference>
<evidence type="ECO:0000256" key="4">
    <source>
        <dbReference type="ARBA" id="ARBA00022840"/>
    </source>
</evidence>
<dbReference type="PROSITE" id="PS51194">
    <property type="entry name" value="HELICASE_CTER"/>
    <property type="match status" value="1"/>
</dbReference>
<name>A0A6J6NHP2_9ZZZZ</name>
<dbReference type="Gene3D" id="3.40.50.300">
    <property type="entry name" value="P-loop containing nucleotide triphosphate hydrolases"/>
    <property type="match status" value="2"/>
</dbReference>
<dbReference type="EMBL" id="CAEZXP010000001">
    <property type="protein sequence ID" value="CAB4685849.1"/>
    <property type="molecule type" value="Genomic_DNA"/>
</dbReference>
<keyword evidence="2" id="KW-0378">Hydrolase</keyword>
<evidence type="ECO:0000256" key="3">
    <source>
        <dbReference type="ARBA" id="ARBA00022806"/>
    </source>
</evidence>
<evidence type="ECO:0000259" key="6">
    <source>
        <dbReference type="PROSITE" id="PS51194"/>
    </source>
</evidence>
<evidence type="ECO:0000256" key="1">
    <source>
        <dbReference type="ARBA" id="ARBA00022741"/>
    </source>
</evidence>
<dbReference type="InterPro" id="IPR027417">
    <property type="entry name" value="P-loop_NTPase"/>
</dbReference>
<evidence type="ECO:0000313" key="7">
    <source>
        <dbReference type="EMBL" id="CAB4685849.1"/>
    </source>
</evidence>
<feature type="domain" description="Helicase ATP-binding" evidence="5">
    <location>
        <begin position="20"/>
        <end position="189"/>
    </location>
</feature>
<gene>
    <name evidence="7" type="ORF">UFOPK2399_00280</name>
</gene>
<dbReference type="PANTHER" id="PTHR47959">
    <property type="entry name" value="ATP-DEPENDENT RNA HELICASE RHLE-RELATED"/>
    <property type="match status" value="1"/>
</dbReference>
<dbReference type="PROSITE" id="PS51192">
    <property type="entry name" value="HELICASE_ATP_BIND_1"/>
    <property type="match status" value="1"/>
</dbReference>
<dbReference type="CDD" id="cd00268">
    <property type="entry name" value="DEADc"/>
    <property type="match status" value="1"/>
</dbReference>
<keyword evidence="3" id="KW-0347">Helicase</keyword>
<dbReference type="PROSITE" id="PS00039">
    <property type="entry name" value="DEAD_ATP_HELICASE"/>
    <property type="match status" value="1"/>
</dbReference>
<dbReference type="GO" id="GO:0016787">
    <property type="term" value="F:hydrolase activity"/>
    <property type="evidence" value="ECO:0007669"/>
    <property type="project" value="UniProtKB-KW"/>
</dbReference>
<dbReference type="PANTHER" id="PTHR47959:SF13">
    <property type="entry name" value="ATP-DEPENDENT RNA HELICASE RHLE"/>
    <property type="match status" value="1"/>
</dbReference>
<dbReference type="InterPro" id="IPR050079">
    <property type="entry name" value="DEAD_box_RNA_helicase"/>
</dbReference>
<dbReference type="GO" id="GO:0005524">
    <property type="term" value="F:ATP binding"/>
    <property type="evidence" value="ECO:0007669"/>
    <property type="project" value="UniProtKB-KW"/>
</dbReference>
<keyword evidence="4" id="KW-0067">ATP-binding</keyword>
<dbReference type="Pfam" id="PF00270">
    <property type="entry name" value="DEAD"/>
    <property type="match status" value="1"/>
</dbReference>